<evidence type="ECO:0008006" key="3">
    <source>
        <dbReference type="Google" id="ProtNLM"/>
    </source>
</evidence>
<sequence length="271" mass="30937">MIILNATGQTCNKMFIYSNYFAESMESGEKIVILSPDITIKDYPNLQNSGIIRFPFYSSRIAKLFGYKNYINGLRNILGNKYSLKLFALSFKLVPSVNFINAPIGAFKSSNRLKHRGALKNIFTPDSKITGEVESVFNKAKETHDLVCGVHIRRGDYREWLDGKYFYTDEQYHSLMLNFKKIFPDRSVAFFLSSNERIDLSAFPECDCFSVPNGSATKDLHGLSISDYIFGPPSTFTGWASFYGETPLCYIEKPEEELSLSSFRNILEIWN</sequence>
<keyword evidence="2" id="KW-1185">Reference proteome</keyword>
<proteinExistence type="predicted"/>
<evidence type="ECO:0000313" key="2">
    <source>
        <dbReference type="Proteomes" id="UP000428260"/>
    </source>
</evidence>
<organism evidence="1 2">
    <name type="scientific">Maribellus comscasis</name>
    <dbReference type="NCBI Taxonomy" id="2681766"/>
    <lineage>
        <taxon>Bacteria</taxon>
        <taxon>Pseudomonadati</taxon>
        <taxon>Bacteroidota</taxon>
        <taxon>Bacteroidia</taxon>
        <taxon>Marinilabiliales</taxon>
        <taxon>Prolixibacteraceae</taxon>
        <taxon>Maribellus</taxon>
    </lineage>
</organism>
<dbReference type="KEGG" id="mcos:GM418_09720"/>
<name>A0A6I6K1Z8_9BACT</name>
<dbReference type="Proteomes" id="UP000428260">
    <property type="component" value="Chromosome"/>
</dbReference>
<reference evidence="1 2" key="1">
    <citation type="submission" date="2019-11" db="EMBL/GenBank/DDBJ databases">
        <authorList>
            <person name="Zheng R.K."/>
            <person name="Sun C.M."/>
        </authorList>
    </citation>
    <scope>NUCLEOTIDE SEQUENCE [LARGE SCALE GENOMIC DNA]</scope>
    <source>
        <strain evidence="1 2">WC007</strain>
    </source>
</reference>
<dbReference type="AlphaFoldDB" id="A0A6I6K1Z8"/>
<dbReference type="EMBL" id="CP046401">
    <property type="protein sequence ID" value="QGY43924.1"/>
    <property type="molecule type" value="Genomic_DNA"/>
</dbReference>
<dbReference type="RefSeq" id="WP_158865535.1">
    <property type="nucleotide sequence ID" value="NZ_CP046401.1"/>
</dbReference>
<evidence type="ECO:0000313" key="1">
    <source>
        <dbReference type="EMBL" id="QGY43924.1"/>
    </source>
</evidence>
<protein>
    <recommendedName>
        <fullName evidence="3">L-Fucosyltransferase</fullName>
    </recommendedName>
</protein>
<gene>
    <name evidence="1" type="ORF">GM418_09720</name>
</gene>
<accession>A0A6I6K1Z8</accession>